<dbReference type="InterPro" id="IPR013783">
    <property type="entry name" value="Ig-like_fold"/>
</dbReference>
<keyword evidence="1" id="KW-0393">Immunoglobulin domain</keyword>
<dbReference type="InterPro" id="IPR036179">
    <property type="entry name" value="Ig-like_dom_sf"/>
</dbReference>
<reference evidence="3" key="1">
    <citation type="submission" date="2021-06" db="EMBL/GenBank/DDBJ databases">
        <authorList>
            <consortium name="Wellcome Sanger Institute Data Sharing"/>
        </authorList>
    </citation>
    <scope>NUCLEOTIDE SEQUENCE [LARGE SCALE GENOMIC DNA]</scope>
</reference>
<dbReference type="PANTHER" id="PTHR37866">
    <property type="entry name" value="PRE T-CELL ANTIGEN RECEPTOR ALPHA"/>
    <property type="match status" value="1"/>
</dbReference>
<dbReference type="SMART" id="SM00407">
    <property type="entry name" value="IGc1"/>
    <property type="match status" value="1"/>
</dbReference>
<dbReference type="InterPro" id="IPR003006">
    <property type="entry name" value="Ig/MHC_CS"/>
</dbReference>
<dbReference type="AlphaFoldDB" id="A0A8C4S1C6"/>
<dbReference type="PROSITE" id="PS00290">
    <property type="entry name" value="IG_MHC"/>
    <property type="match status" value="1"/>
</dbReference>
<dbReference type="InterPro" id="IPR007110">
    <property type="entry name" value="Ig-like_dom"/>
</dbReference>
<evidence type="ECO:0000256" key="1">
    <source>
        <dbReference type="ARBA" id="ARBA00023319"/>
    </source>
</evidence>
<organism evidence="3 4">
    <name type="scientific">Erpetoichthys calabaricus</name>
    <name type="common">Rope fish</name>
    <name type="synonym">Calamoichthys calabaricus</name>
    <dbReference type="NCBI Taxonomy" id="27687"/>
    <lineage>
        <taxon>Eukaryota</taxon>
        <taxon>Metazoa</taxon>
        <taxon>Chordata</taxon>
        <taxon>Craniata</taxon>
        <taxon>Vertebrata</taxon>
        <taxon>Euteleostomi</taxon>
        <taxon>Actinopterygii</taxon>
        <taxon>Polypteriformes</taxon>
        <taxon>Polypteridae</taxon>
        <taxon>Erpetoichthys</taxon>
    </lineage>
</organism>
<evidence type="ECO:0000313" key="3">
    <source>
        <dbReference type="Ensembl" id="ENSECRP00000010250.1"/>
    </source>
</evidence>
<dbReference type="Pfam" id="PF15028">
    <property type="entry name" value="PTCRA"/>
    <property type="match status" value="1"/>
</dbReference>
<dbReference type="InterPro" id="IPR027834">
    <property type="entry name" value="PTCRA"/>
</dbReference>
<protein>
    <recommendedName>
        <fullName evidence="2">Ig-like domain-containing protein</fullName>
    </recommendedName>
</protein>
<name>A0A8C4S1C6_ERPCA</name>
<feature type="domain" description="Ig-like" evidence="2">
    <location>
        <begin position="23"/>
        <end position="112"/>
    </location>
</feature>
<proteinExistence type="predicted"/>
<dbReference type="PROSITE" id="PS50835">
    <property type="entry name" value="IG_LIKE"/>
    <property type="match status" value="1"/>
</dbReference>
<dbReference type="Ensembl" id="ENSECRT00000010420.1">
    <property type="protein sequence ID" value="ENSECRP00000010250.1"/>
    <property type="gene ID" value="ENSECRG00000006836.1"/>
</dbReference>
<dbReference type="Gene3D" id="2.60.40.10">
    <property type="entry name" value="Immunoglobulins"/>
    <property type="match status" value="1"/>
</dbReference>
<reference evidence="3" key="3">
    <citation type="submission" date="2025-09" db="UniProtKB">
        <authorList>
            <consortium name="Ensembl"/>
        </authorList>
    </citation>
    <scope>IDENTIFICATION</scope>
</reference>
<evidence type="ECO:0000313" key="4">
    <source>
        <dbReference type="Proteomes" id="UP000694620"/>
    </source>
</evidence>
<evidence type="ECO:0000259" key="2">
    <source>
        <dbReference type="PROSITE" id="PS50835"/>
    </source>
</evidence>
<keyword evidence="4" id="KW-1185">Reference proteome</keyword>
<dbReference type="SUPFAM" id="SSF48726">
    <property type="entry name" value="Immunoglobulin"/>
    <property type="match status" value="1"/>
</dbReference>
<dbReference type="Proteomes" id="UP000694620">
    <property type="component" value="Chromosome 7"/>
</dbReference>
<accession>A0A8C4S1C6</accession>
<dbReference type="PANTHER" id="PTHR37866:SF1">
    <property type="entry name" value="PRE T-CELL ANTIGEN RECEPTOR ALPHA"/>
    <property type="match status" value="1"/>
</dbReference>
<reference evidence="3" key="2">
    <citation type="submission" date="2025-08" db="UniProtKB">
        <authorList>
            <consortium name="Ensembl"/>
        </authorList>
    </citation>
    <scope>IDENTIFICATION</scope>
</reference>
<dbReference type="InterPro" id="IPR003597">
    <property type="entry name" value="Ig_C1-set"/>
</dbReference>
<sequence length="143" mass="15861">MTRTRVKHTSCTLCITWQLGAEPFATIAPPVHTHESGNVKTLLVCVIGDFLHDDFEVTWTTNGIDDSLDYITYSITKEEDGTHSTLSLLSVSSYELDLYSCIVRHRSTDGLAQGPNRAESLLAFTGFEPATFQLPVQIPSLRE</sequence>